<dbReference type="PANTHER" id="PTHR42996">
    <property type="entry name" value="PHOSPHATE-BINDING PROTEIN PSTS"/>
    <property type="match status" value="1"/>
</dbReference>
<organism evidence="4 5">
    <name type="scientific">Georgenia halotolerans</name>
    <dbReference type="NCBI Taxonomy" id="3028317"/>
    <lineage>
        <taxon>Bacteria</taxon>
        <taxon>Bacillati</taxon>
        <taxon>Actinomycetota</taxon>
        <taxon>Actinomycetes</taxon>
        <taxon>Micrococcales</taxon>
        <taxon>Bogoriellaceae</taxon>
        <taxon>Georgenia</taxon>
    </lineage>
</organism>
<feature type="non-terminal residue" evidence="4">
    <location>
        <position position="1"/>
    </location>
</feature>
<dbReference type="Gene3D" id="3.40.190.10">
    <property type="entry name" value="Periplasmic binding protein-like II"/>
    <property type="match status" value="1"/>
</dbReference>
<dbReference type="InterPro" id="IPR050962">
    <property type="entry name" value="Phosphate-bind_PstS"/>
</dbReference>
<feature type="compositionally biased region" description="Polar residues" evidence="2">
    <location>
        <begin position="11"/>
        <end position="22"/>
    </location>
</feature>
<gene>
    <name evidence="4" type="ORF">PU560_03015</name>
</gene>
<feature type="region of interest" description="Disordered" evidence="2">
    <location>
        <begin position="1"/>
        <end position="22"/>
    </location>
</feature>
<keyword evidence="5" id="KW-1185">Reference proteome</keyword>
<name>A0ABT5TUS4_9MICO</name>
<comment type="similarity">
    <text evidence="1">Belongs to the PstS family.</text>
</comment>
<evidence type="ECO:0000259" key="3">
    <source>
        <dbReference type="Pfam" id="PF12849"/>
    </source>
</evidence>
<evidence type="ECO:0000256" key="1">
    <source>
        <dbReference type="ARBA" id="ARBA00008725"/>
    </source>
</evidence>
<dbReference type="Proteomes" id="UP001165561">
    <property type="component" value="Unassembled WGS sequence"/>
</dbReference>
<proteinExistence type="inferred from homology"/>
<dbReference type="EMBL" id="JARACI010000491">
    <property type="protein sequence ID" value="MDD9205438.1"/>
    <property type="molecule type" value="Genomic_DNA"/>
</dbReference>
<dbReference type="InterPro" id="IPR024370">
    <property type="entry name" value="PBP_domain"/>
</dbReference>
<protein>
    <submittedName>
        <fullName evidence="4">Substrate-binding domain-containing protein</fullName>
    </submittedName>
</protein>
<evidence type="ECO:0000256" key="2">
    <source>
        <dbReference type="SAM" id="MobiDB-lite"/>
    </source>
</evidence>
<dbReference type="PANTHER" id="PTHR42996:SF1">
    <property type="entry name" value="PHOSPHATE-BINDING PROTEIN PSTS"/>
    <property type="match status" value="1"/>
</dbReference>
<dbReference type="Pfam" id="PF12849">
    <property type="entry name" value="PBP_like_2"/>
    <property type="match status" value="1"/>
</dbReference>
<comment type="caution">
    <text evidence="4">The sequence shown here is derived from an EMBL/GenBank/DDBJ whole genome shotgun (WGS) entry which is preliminary data.</text>
</comment>
<accession>A0ABT5TUS4</accession>
<sequence length="168" mass="17297">DAWPHEASETWPISGTQSGAQTSGVVTTLEAAEGTIGYLDASQVTDAMGTVAVGVGEEFVPFSPEAAAAVVDASEPTEDATDLRLTVDLARDTTEAGVYPIVLVSYSVACSTYDSEQDAANVAAFLTYAASEEGQQRASQPDVAGSAPISATMRERVMTAVDQISAEG</sequence>
<evidence type="ECO:0000313" key="5">
    <source>
        <dbReference type="Proteomes" id="UP001165561"/>
    </source>
</evidence>
<feature type="domain" description="PBP" evidence="3">
    <location>
        <begin position="11"/>
        <end position="133"/>
    </location>
</feature>
<dbReference type="SUPFAM" id="SSF53850">
    <property type="entry name" value="Periplasmic binding protein-like II"/>
    <property type="match status" value="1"/>
</dbReference>
<evidence type="ECO:0000313" key="4">
    <source>
        <dbReference type="EMBL" id="MDD9205438.1"/>
    </source>
</evidence>
<reference evidence="4" key="1">
    <citation type="submission" date="2023-02" db="EMBL/GenBank/DDBJ databases">
        <title>Georgenia sp.10Sc9-8, isolated from a soil sample collected from the Taklamakan desert.</title>
        <authorList>
            <person name="Liu S."/>
        </authorList>
    </citation>
    <scope>NUCLEOTIDE SEQUENCE</scope>
    <source>
        <strain evidence="4">10Sc9-8</strain>
    </source>
</reference>